<comment type="caution">
    <text evidence="2">The sequence shown here is derived from an EMBL/GenBank/DDBJ whole genome shotgun (WGS) entry which is preliminary data.</text>
</comment>
<evidence type="ECO:0000313" key="3">
    <source>
        <dbReference type="Proteomes" id="UP000024900"/>
    </source>
</evidence>
<protein>
    <submittedName>
        <fullName evidence="2">Uncharacterized protein</fullName>
    </submittedName>
</protein>
<evidence type="ECO:0000256" key="1">
    <source>
        <dbReference type="SAM" id="MobiDB-lite"/>
    </source>
</evidence>
<dbReference type="EMBL" id="ADOU02000004">
    <property type="protein sequence ID" value="KGJ71342.1"/>
    <property type="molecule type" value="Genomic_DNA"/>
</dbReference>
<dbReference type="AlphaFoldDB" id="A0A837CQA0"/>
<proteinExistence type="predicted"/>
<sequence length="83" mass="9012">MSALRVVESHPSGAHPRILCERGCWPLAGARLMFAITCFAVFVSAQSAKPRPEDCALPLQADTDLHSSNSQSSSLHLRHIACR</sequence>
<dbReference type="Proteomes" id="UP000024900">
    <property type="component" value="Unassembled WGS sequence"/>
</dbReference>
<reference evidence="2 3" key="1">
    <citation type="journal article" date="2014" name="BMC Genomics">
        <title>Comparative genomics of Bradyrhizobium japonicum CPAC 15 and Bradyrhizobium diazoefficiens CPAC 7: elite model strains for understanding symbiotic performance with soybean.</title>
        <authorList>
            <person name="Siqueira A.F."/>
            <person name="Ormeno-Orrillo E."/>
            <person name="Souza R.C."/>
            <person name="Rodrigues E.P."/>
            <person name="Almeida L.G."/>
            <person name="Barcellos F.G."/>
            <person name="Batista J.S."/>
            <person name="Nakatami A.S."/>
            <person name="Martinez-Romero E."/>
            <person name="Vasconcelos A.T."/>
            <person name="Hungria M."/>
        </authorList>
    </citation>
    <scope>NUCLEOTIDE SEQUENCE [LARGE SCALE GENOMIC DNA]</scope>
    <source>
        <strain evidence="2 3">SEMIA 5080</strain>
    </source>
</reference>
<feature type="compositionally biased region" description="Low complexity" evidence="1">
    <location>
        <begin position="66"/>
        <end position="75"/>
    </location>
</feature>
<organism evidence="2 3">
    <name type="scientific">Bradyrhizobium diazoefficiens SEMIA 5080</name>
    <dbReference type="NCBI Taxonomy" id="754504"/>
    <lineage>
        <taxon>Bacteria</taxon>
        <taxon>Pseudomonadati</taxon>
        <taxon>Pseudomonadota</taxon>
        <taxon>Alphaproteobacteria</taxon>
        <taxon>Hyphomicrobiales</taxon>
        <taxon>Nitrobacteraceae</taxon>
        <taxon>Bradyrhizobium</taxon>
    </lineage>
</organism>
<name>A0A837CQA0_9BRAD</name>
<gene>
    <name evidence="2" type="ORF">BJA5080_07771</name>
</gene>
<evidence type="ECO:0000313" key="2">
    <source>
        <dbReference type="EMBL" id="KGJ71342.1"/>
    </source>
</evidence>
<accession>A0A837CQA0</accession>
<feature type="region of interest" description="Disordered" evidence="1">
    <location>
        <begin position="64"/>
        <end position="83"/>
    </location>
</feature>